<accession>A0A8S5VGN5</accession>
<name>A0A8S5VGN5_9CAUD</name>
<evidence type="ECO:0000313" key="1">
    <source>
        <dbReference type="EMBL" id="DAG05930.1"/>
    </source>
</evidence>
<organism evidence="1">
    <name type="scientific">Myoviridae sp. ctkfK18</name>
    <dbReference type="NCBI Taxonomy" id="2825165"/>
    <lineage>
        <taxon>Viruses</taxon>
        <taxon>Duplodnaviria</taxon>
        <taxon>Heunggongvirae</taxon>
        <taxon>Uroviricota</taxon>
        <taxon>Caudoviricetes</taxon>
    </lineage>
</organism>
<protein>
    <submittedName>
        <fullName evidence="1">Uncharacterized protein</fullName>
    </submittedName>
</protein>
<reference evidence="1" key="1">
    <citation type="journal article" date="2021" name="Proc. Natl. Acad. Sci. U.S.A.">
        <title>A Catalog of Tens of Thousands of Viruses from Human Metagenomes Reveals Hidden Associations with Chronic Diseases.</title>
        <authorList>
            <person name="Tisza M.J."/>
            <person name="Buck C.B."/>
        </authorList>
    </citation>
    <scope>NUCLEOTIDE SEQUENCE</scope>
    <source>
        <strain evidence="1">CtkfK18</strain>
    </source>
</reference>
<dbReference type="EMBL" id="BK016265">
    <property type="protein sequence ID" value="DAG05930.1"/>
    <property type="molecule type" value="Genomic_DNA"/>
</dbReference>
<proteinExistence type="predicted"/>
<sequence length="429" mass="48113">MKKLQPTTAPANSAVTSLMGGEKKTDSLTFEQYSNKDRVMGFKDKSITPTSNQKNILNSSNGDNVTIGYIPVKELSYLSLNFDVDTLCESAAKKFKMVERVELIKDGKSKDAPQVMVAYLKKEDVIKLTDDRDDILGRCNVSMETLINKEDINKHLKQAINKDRGICYDTEGDLFVYLKHEAVVSEVLLPEILTIDNPATLITEIPKIIAETAHKYIEISDIKIKDDRFYVAFVFTKSLDSDLVVKVSTDNFVAANISTTLEDFRRKLIEKIAFYTAGSEATGNDLDVIYVDMRDIVASLDKTTSTYKQMVNLTGLDTGTFKKIPLIRYSGKFVKKQDDRDDILGQCNSQSETYDEAKLLTDAFWKYLTTDIILTYNANGRIYFLPDFRKIAIFRYFGGGEQVSPLANGTTFKVGISTNDVAIGFAITI</sequence>